<dbReference type="EMBL" id="DSXR01000074">
    <property type="protein sequence ID" value="HGS87371.1"/>
    <property type="molecule type" value="Genomic_DNA"/>
</dbReference>
<gene>
    <name evidence="9" type="ORF">ENT17_07095</name>
</gene>
<proteinExistence type="inferred from homology"/>
<evidence type="ECO:0000313" key="9">
    <source>
        <dbReference type="EMBL" id="HGS87371.1"/>
    </source>
</evidence>
<dbReference type="GO" id="GO:0061599">
    <property type="term" value="F:molybdopterin molybdotransferase activity"/>
    <property type="evidence" value="ECO:0007669"/>
    <property type="project" value="UniProtKB-UniRule"/>
</dbReference>
<dbReference type="SUPFAM" id="SSF53850">
    <property type="entry name" value="Periplasmic binding protein-like II"/>
    <property type="match status" value="1"/>
</dbReference>
<feature type="domain" description="MoaB/Mog" evidence="8">
    <location>
        <begin position="189"/>
        <end position="331"/>
    </location>
</feature>
<dbReference type="NCBIfam" id="NF011068">
    <property type="entry name" value="PRK14498.1"/>
    <property type="match status" value="1"/>
</dbReference>
<dbReference type="GO" id="GO:0005829">
    <property type="term" value="C:cytosol"/>
    <property type="evidence" value="ECO:0007669"/>
    <property type="project" value="TreeGrafter"/>
</dbReference>
<dbReference type="EC" id="2.10.1.1" evidence="7"/>
<evidence type="ECO:0000256" key="6">
    <source>
        <dbReference type="ARBA" id="ARBA00047317"/>
    </source>
</evidence>
<dbReference type="InterPro" id="IPR036425">
    <property type="entry name" value="MoaB/Mog-like_dom_sf"/>
</dbReference>
<evidence type="ECO:0000259" key="8">
    <source>
        <dbReference type="SMART" id="SM00852"/>
    </source>
</evidence>
<dbReference type="PANTHER" id="PTHR10192">
    <property type="entry name" value="MOLYBDOPTERIN BIOSYNTHESIS PROTEIN"/>
    <property type="match status" value="1"/>
</dbReference>
<organism evidence="9">
    <name type="scientific">Bellilinea caldifistulae</name>
    <dbReference type="NCBI Taxonomy" id="360411"/>
    <lineage>
        <taxon>Bacteria</taxon>
        <taxon>Bacillati</taxon>
        <taxon>Chloroflexota</taxon>
        <taxon>Anaerolineae</taxon>
        <taxon>Anaerolineales</taxon>
        <taxon>Anaerolineaceae</taxon>
        <taxon>Bellilinea</taxon>
    </lineage>
</organism>
<dbReference type="InterPro" id="IPR024370">
    <property type="entry name" value="PBP_domain"/>
</dbReference>
<dbReference type="UniPathway" id="UPA00344"/>
<evidence type="ECO:0000256" key="5">
    <source>
        <dbReference type="ARBA" id="ARBA00023150"/>
    </source>
</evidence>
<dbReference type="SUPFAM" id="SSF53218">
    <property type="entry name" value="Molybdenum cofactor biosynthesis proteins"/>
    <property type="match status" value="1"/>
</dbReference>
<evidence type="ECO:0000256" key="2">
    <source>
        <dbReference type="ARBA" id="ARBA00005046"/>
    </source>
</evidence>
<dbReference type="PANTHER" id="PTHR10192:SF16">
    <property type="entry name" value="MOLYBDOPTERIN MOLYBDENUMTRANSFERASE"/>
    <property type="match status" value="1"/>
</dbReference>
<comment type="function">
    <text evidence="1 7">Catalyzes the insertion of molybdate into adenylated molybdopterin with the concomitant release of AMP.</text>
</comment>
<evidence type="ECO:0000256" key="4">
    <source>
        <dbReference type="ARBA" id="ARBA00022505"/>
    </source>
</evidence>
<dbReference type="GO" id="GO:0046872">
    <property type="term" value="F:metal ion binding"/>
    <property type="evidence" value="ECO:0007669"/>
    <property type="project" value="UniProtKB-UniRule"/>
</dbReference>
<dbReference type="CDD" id="cd00887">
    <property type="entry name" value="MoeA"/>
    <property type="match status" value="1"/>
</dbReference>
<dbReference type="Gene3D" id="3.90.105.10">
    <property type="entry name" value="Molybdopterin biosynthesis moea protein, domain 2"/>
    <property type="match status" value="1"/>
</dbReference>
<keyword evidence="4 7" id="KW-0500">Molybdenum</keyword>
<comment type="cofactor">
    <cofactor evidence="7">
        <name>Mg(2+)</name>
        <dbReference type="ChEBI" id="CHEBI:18420"/>
    </cofactor>
</comment>
<evidence type="ECO:0000256" key="1">
    <source>
        <dbReference type="ARBA" id="ARBA00002901"/>
    </source>
</evidence>
<dbReference type="InterPro" id="IPR036688">
    <property type="entry name" value="MoeA_C_domain_IV_sf"/>
</dbReference>
<name>A0A7C4Q1R0_9CHLR</name>
<reference evidence="9" key="1">
    <citation type="journal article" date="2020" name="mSystems">
        <title>Genome- and Community-Level Interaction Insights into Carbon Utilization and Element Cycling Functions of Hydrothermarchaeota in Hydrothermal Sediment.</title>
        <authorList>
            <person name="Zhou Z."/>
            <person name="Liu Y."/>
            <person name="Xu W."/>
            <person name="Pan J."/>
            <person name="Luo Z.H."/>
            <person name="Li M."/>
        </authorList>
    </citation>
    <scope>NUCLEOTIDE SEQUENCE [LARGE SCALE GENOMIC DNA]</scope>
    <source>
        <strain evidence="9">SpSt-556</strain>
    </source>
</reference>
<comment type="caution">
    <text evidence="9">The sequence shown here is derived from an EMBL/GenBank/DDBJ whole genome shotgun (WGS) entry which is preliminary data.</text>
</comment>
<dbReference type="Pfam" id="PF00994">
    <property type="entry name" value="MoCF_biosynth"/>
    <property type="match status" value="1"/>
</dbReference>
<keyword evidence="7" id="KW-0808">Transferase</keyword>
<keyword evidence="5 7" id="KW-0501">Molybdenum cofactor biosynthesis</keyword>
<keyword evidence="7" id="KW-0460">Magnesium</keyword>
<dbReference type="SUPFAM" id="SSF63867">
    <property type="entry name" value="MoeA C-terminal domain-like"/>
    <property type="match status" value="1"/>
</dbReference>
<dbReference type="InterPro" id="IPR038987">
    <property type="entry name" value="MoeA-like"/>
</dbReference>
<dbReference type="Pfam" id="PF03453">
    <property type="entry name" value="MoeA_N"/>
    <property type="match status" value="1"/>
</dbReference>
<dbReference type="Pfam" id="PF12727">
    <property type="entry name" value="PBP_like"/>
    <property type="match status" value="1"/>
</dbReference>
<dbReference type="InterPro" id="IPR005111">
    <property type="entry name" value="MoeA_C_domain_IV"/>
</dbReference>
<dbReference type="Gene3D" id="2.40.340.10">
    <property type="entry name" value="MoeA, C-terminal, domain IV"/>
    <property type="match status" value="1"/>
</dbReference>
<dbReference type="SMART" id="SM00852">
    <property type="entry name" value="MoCF_biosynth"/>
    <property type="match status" value="1"/>
</dbReference>
<dbReference type="GO" id="GO:0006777">
    <property type="term" value="P:Mo-molybdopterin cofactor biosynthetic process"/>
    <property type="evidence" value="ECO:0007669"/>
    <property type="project" value="UniProtKB-UniRule"/>
</dbReference>
<dbReference type="Gene3D" id="3.40.980.10">
    <property type="entry name" value="MoaB/Mog-like domain"/>
    <property type="match status" value="1"/>
</dbReference>
<protein>
    <recommendedName>
        <fullName evidence="7">Molybdopterin molybdenumtransferase</fullName>
        <ecNumber evidence="7">2.10.1.1</ecNumber>
    </recommendedName>
</protein>
<comment type="pathway">
    <text evidence="2 7">Cofactor biosynthesis; molybdopterin biosynthesis.</text>
</comment>
<dbReference type="Gene3D" id="2.170.190.11">
    <property type="entry name" value="Molybdopterin biosynthesis moea protein, domain 3"/>
    <property type="match status" value="1"/>
</dbReference>
<dbReference type="InterPro" id="IPR005110">
    <property type="entry name" value="MoeA_linker/N"/>
</dbReference>
<comment type="catalytic activity">
    <reaction evidence="6">
        <text>adenylyl-molybdopterin + molybdate = Mo-molybdopterin + AMP + H(+)</text>
        <dbReference type="Rhea" id="RHEA:35047"/>
        <dbReference type="ChEBI" id="CHEBI:15378"/>
        <dbReference type="ChEBI" id="CHEBI:36264"/>
        <dbReference type="ChEBI" id="CHEBI:62727"/>
        <dbReference type="ChEBI" id="CHEBI:71302"/>
        <dbReference type="ChEBI" id="CHEBI:456215"/>
        <dbReference type="EC" id="2.10.1.1"/>
    </reaction>
</comment>
<dbReference type="AlphaFoldDB" id="A0A7C4Q1R0"/>
<evidence type="ECO:0000256" key="7">
    <source>
        <dbReference type="RuleBase" id="RU365090"/>
    </source>
</evidence>
<dbReference type="Pfam" id="PF03454">
    <property type="entry name" value="MoeA_C"/>
    <property type="match status" value="1"/>
</dbReference>
<dbReference type="InterPro" id="IPR001453">
    <property type="entry name" value="MoaB/Mog_dom"/>
</dbReference>
<evidence type="ECO:0000256" key="3">
    <source>
        <dbReference type="ARBA" id="ARBA00010763"/>
    </source>
</evidence>
<accession>A0A7C4Q1R0</accession>
<sequence length="651" mass="70211">MSIYLQDIPLNEALARFEQALESAGLNGILGEETLELSENLVGRVTTQPVWARISSPHYHAAAMDGFALRAEDVAGAMPTSPVILTVGQQAVYVDTGDPLPLWANAVVPIENVEALDENGQIMTDARCPRSIRLRAGLPPWSHVRPMGEDIVATQLVLPSGHILRPVDLGAVAAAGHDRISVSRKPRVAILPTGTELIEIGQPVETGRIIEFNSLVLAAQIRLWGGEAFRYPITPDENALIRQRVQEAAEQSDLILLNAGSSAGSEDFSAVVVQELGDLLVHGVAVRPGHPVILGMIRRKNGSQCPIIGVPGYPVSAALTGEIFVEPLLARWLGRPPYQPIEIEAKMTRKLTSPPGDDDYVRVVAGRVGDQLLAAPLSRGAGVITSLVRADGIVVLPRGVQGVEAGSRVRVRLYRPPEELNQTIFAIGSHDISLDLLAQYLAAYGRRLVSANVGSQGGLVALRRGETHLAGCHLLDTQSGVYNLAAVQQYLPGQKVRILGWVNRVQGLLVAKRNPKNIEGLQDLIREDVMFVNRQRGAGTRILLDYQLGLLGISPMQIRGYDQEEYTHLAVAAAVASGRADCGLGIAAAAVALDLDFIPLFEEEYDLIIPAIYAEDDLLRPLFDLAADGSFRAAVGQLPGYDISRMGRWIQ</sequence>
<dbReference type="SUPFAM" id="SSF63882">
    <property type="entry name" value="MoeA N-terminal region -like"/>
    <property type="match status" value="1"/>
</dbReference>
<dbReference type="InterPro" id="IPR036135">
    <property type="entry name" value="MoeA_linker/N_sf"/>
</dbReference>
<keyword evidence="7" id="KW-0479">Metal-binding</keyword>
<comment type="similarity">
    <text evidence="3 7">Belongs to the MoeA family.</text>
</comment>